<accession>E7MN13</accession>
<proteinExistence type="predicted"/>
<organism evidence="1 2">
    <name type="scientific">Solobacterium moorei F0204</name>
    <dbReference type="NCBI Taxonomy" id="706433"/>
    <lineage>
        <taxon>Bacteria</taxon>
        <taxon>Bacillati</taxon>
        <taxon>Bacillota</taxon>
        <taxon>Erysipelotrichia</taxon>
        <taxon>Erysipelotrichales</taxon>
        <taxon>Erysipelotrichaceae</taxon>
        <taxon>Solobacterium</taxon>
    </lineage>
</organism>
<comment type="caution">
    <text evidence="1">The sequence shown here is derived from an EMBL/GenBank/DDBJ whole genome shotgun (WGS) entry which is preliminary data.</text>
</comment>
<dbReference type="Proteomes" id="UP000004097">
    <property type="component" value="Unassembled WGS sequence"/>
</dbReference>
<keyword evidence="2" id="KW-1185">Reference proteome</keyword>
<dbReference type="Gene3D" id="3.40.30.10">
    <property type="entry name" value="Glutaredoxin"/>
    <property type="match status" value="1"/>
</dbReference>
<reference evidence="1 2" key="1">
    <citation type="submission" date="2010-08" db="EMBL/GenBank/DDBJ databases">
        <authorList>
            <person name="Weinstock G."/>
            <person name="Sodergren E."/>
            <person name="Clifton S."/>
            <person name="Fulton L."/>
            <person name="Fulton B."/>
            <person name="Courtney L."/>
            <person name="Fronick C."/>
            <person name="Harrison M."/>
            <person name="Strong C."/>
            <person name="Farmer C."/>
            <person name="Delahaunty K."/>
            <person name="Markovic C."/>
            <person name="Hall O."/>
            <person name="Minx P."/>
            <person name="Tomlinson C."/>
            <person name="Mitreva M."/>
            <person name="Hou S."/>
            <person name="Chen J."/>
            <person name="Wollam A."/>
            <person name="Pepin K.H."/>
            <person name="Johnson M."/>
            <person name="Bhonagiri V."/>
            <person name="Zhang X."/>
            <person name="Suruliraj S."/>
            <person name="Warren W."/>
            <person name="Chinwalla A."/>
            <person name="Mardis E.R."/>
            <person name="Wilson R.K."/>
        </authorList>
    </citation>
    <scope>NUCLEOTIDE SEQUENCE [LARGE SCALE GENOMIC DNA]</scope>
    <source>
        <strain evidence="1 2">F0204</strain>
    </source>
</reference>
<gene>
    <name evidence="1" type="ORF">HMPREF9430_00931</name>
</gene>
<dbReference type="HOGENOM" id="CLU_118977_0_0_9"/>
<dbReference type="EMBL" id="AECQ01000019">
    <property type="protein sequence ID" value="EFW24523.1"/>
    <property type="molecule type" value="Genomic_DNA"/>
</dbReference>
<protein>
    <submittedName>
        <fullName evidence="1">Putative bacteriocin transport accessory protein</fullName>
    </submittedName>
</protein>
<dbReference type="RefSeq" id="WP_006525766.1">
    <property type="nucleotide sequence ID" value="NZ_GL637659.1"/>
</dbReference>
<evidence type="ECO:0000313" key="2">
    <source>
        <dbReference type="Proteomes" id="UP000004097"/>
    </source>
</evidence>
<dbReference type="AlphaFoldDB" id="E7MN13"/>
<sequence length="204" mass="23457">MHNFRKLVCLLVSSALLFGCKPAPKSQNSNTTEILNLEYVDQKDSDLKEYSLLTDDNPAFKEITFESSIKFFTEGYSGILYYGKVGCPWCERAVPILNAIAKDNNISIYYIDANKGMGETKREREENYKNLSKYISDSFQEDDNGKKGMFVPDVIAVKNGKMVAYHVSLVDDYDIHKDDQLSENQKEKLYNIYQQMVDKITFVF</sequence>
<name>E7MN13_9FIRM</name>
<evidence type="ECO:0000313" key="1">
    <source>
        <dbReference type="EMBL" id="EFW24523.1"/>
    </source>
</evidence>
<dbReference type="OrthoDB" id="9792987at2"/>
<dbReference type="eggNOG" id="ENOG5032SYS">
    <property type="taxonomic scope" value="Bacteria"/>
</dbReference>
<dbReference type="InterPro" id="IPR036249">
    <property type="entry name" value="Thioredoxin-like_sf"/>
</dbReference>
<dbReference type="PROSITE" id="PS51257">
    <property type="entry name" value="PROKAR_LIPOPROTEIN"/>
    <property type="match status" value="1"/>
</dbReference>
<dbReference type="SUPFAM" id="SSF52833">
    <property type="entry name" value="Thioredoxin-like"/>
    <property type="match status" value="1"/>
</dbReference>